<name>A0AAD0RPM4_9NEIS</name>
<keyword evidence="2" id="KW-1185">Reference proteome</keyword>
<organism evidence="1 2">
    <name type="scientific">Chromobacterium rhizoryzae</name>
    <dbReference type="NCBI Taxonomy" id="1778675"/>
    <lineage>
        <taxon>Bacteria</taxon>
        <taxon>Pseudomonadati</taxon>
        <taxon>Pseudomonadota</taxon>
        <taxon>Betaproteobacteria</taxon>
        <taxon>Neisseriales</taxon>
        <taxon>Chromobacteriaceae</taxon>
        <taxon>Chromobacterium</taxon>
    </lineage>
</organism>
<accession>A0AAD0RPM4</accession>
<gene>
    <name evidence="1" type="ORF">D1345_09445</name>
</gene>
<evidence type="ECO:0000313" key="1">
    <source>
        <dbReference type="EMBL" id="AXT46397.1"/>
    </source>
</evidence>
<proteinExistence type="predicted"/>
<reference evidence="1 2" key="1">
    <citation type="submission" date="2018-08" db="EMBL/GenBank/DDBJ databases">
        <title>Complete genome sequence of JP2-74.</title>
        <authorList>
            <person name="Wu L."/>
        </authorList>
    </citation>
    <scope>NUCLEOTIDE SEQUENCE [LARGE SCALE GENOMIC DNA]</scope>
    <source>
        <strain evidence="1 2">JP2-74</strain>
    </source>
</reference>
<dbReference type="EMBL" id="CP031968">
    <property type="protein sequence ID" value="AXT46397.1"/>
    <property type="molecule type" value="Genomic_DNA"/>
</dbReference>
<dbReference type="AlphaFoldDB" id="A0AAD0RPM4"/>
<dbReference type="RefSeq" id="WP_118267414.1">
    <property type="nucleotide sequence ID" value="NZ_CP031968.1"/>
</dbReference>
<dbReference type="Proteomes" id="UP000259465">
    <property type="component" value="Chromosome"/>
</dbReference>
<evidence type="ECO:0000313" key="2">
    <source>
        <dbReference type="Proteomes" id="UP000259465"/>
    </source>
</evidence>
<sequence>MLSRNNVIRLAREAGMQFGTRALPNLILTGTVSLEKYAALVAAAEREECVQTALSILENPYADRVRWVAKQIASDIRARGKKGF</sequence>
<dbReference type="KEGG" id="crz:D1345_09445"/>
<protein>
    <submittedName>
        <fullName evidence="1">Uncharacterized protein</fullName>
    </submittedName>
</protein>